<dbReference type="RefSeq" id="WP_013461372.1">
    <property type="nucleotide sequence ID" value="NC_014762.1"/>
</dbReference>
<accession>E4TZE8</accession>
<dbReference type="Pfam" id="PF13432">
    <property type="entry name" value="TPR_16"/>
    <property type="match status" value="1"/>
</dbReference>
<dbReference type="EMBL" id="CP002355">
    <property type="protein sequence ID" value="ADR35175.1"/>
    <property type="molecule type" value="Genomic_DNA"/>
</dbReference>
<dbReference type="HOGENOM" id="CLU_068028_0_0_7"/>
<keyword evidence="4" id="KW-1185">Reference proteome</keyword>
<dbReference type="AlphaFoldDB" id="E4TZE8"/>
<dbReference type="OrthoDB" id="5362770at2"/>
<dbReference type="InterPro" id="IPR011990">
    <property type="entry name" value="TPR-like_helical_dom_sf"/>
</dbReference>
<dbReference type="PROSITE" id="PS50005">
    <property type="entry name" value="TPR"/>
    <property type="match status" value="2"/>
</dbReference>
<name>E4TZE8_SULKY</name>
<evidence type="ECO:0000313" key="4">
    <source>
        <dbReference type="Proteomes" id="UP000008721"/>
    </source>
</evidence>
<evidence type="ECO:0000313" key="3">
    <source>
        <dbReference type="EMBL" id="ADR35175.1"/>
    </source>
</evidence>
<dbReference type="eggNOG" id="COG2956">
    <property type="taxonomic scope" value="Bacteria"/>
</dbReference>
<dbReference type="Proteomes" id="UP000008721">
    <property type="component" value="Chromosome"/>
</dbReference>
<sequence length="347" mass="40603">MDTFFIEFRDPLFGIVVFFILLFILSFLSYWWGRYKAAKEHTDLKSFLGKFESLGEGDKLAEQVQTNSLTSESWLLLAQSFEHQGNYEKSVEIYHALLSKNRDPIFQKDALLLLGKSFFKAGFLERARQTFMQILHNSPRTPQALHYLILIYEQLQQYDKALEVMESLQELSPGTSNEKLYIECRILLNDHRIDIDEKAQKLLELYSTHRQLGYMIFEWLFTYRPALAWRHYDQSLSQRLSDVLWRLRDENLDLDIIASNTFLRELFTAKGSVDLCLGSSVFELDVLIALRRCGVAKAALQFEYSCDECNTISFLPFHRCPHCHAIDSLQSIMNLSKERFEENNSLQ</sequence>
<dbReference type="Pfam" id="PF13176">
    <property type="entry name" value="TPR_7"/>
    <property type="match status" value="1"/>
</dbReference>
<dbReference type="InterPro" id="IPR019734">
    <property type="entry name" value="TPR_rpt"/>
</dbReference>
<keyword evidence="2" id="KW-1133">Transmembrane helix</keyword>
<evidence type="ECO:0000256" key="1">
    <source>
        <dbReference type="PROSITE-ProRule" id="PRU00339"/>
    </source>
</evidence>
<protein>
    <submittedName>
        <fullName evidence="3">Tetratricopeptide repeat</fullName>
    </submittedName>
</protein>
<dbReference type="SMART" id="SM00028">
    <property type="entry name" value="TPR"/>
    <property type="match status" value="2"/>
</dbReference>
<evidence type="ECO:0000256" key="2">
    <source>
        <dbReference type="SAM" id="Phobius"/>
    </source>
</evidence>
<dbReference type="Gene3D" id="1.25.40.10">
    <property type="entry name" value="Tetratricopeptide repeat domain"/>
    <property type="match status" value="1"/>
</dbReference>
<dbReference type="SUPFAM" id="SSF48452">
    <property type="entry name" value="TPR-like"/>
    <property type="match status" value="1"/>
</dbReference>
<feature type="repeat" description="TPR" evidence="1">
    <location>
        <begin position="108"/>
        <end position="141"/>
    </location>
</feature>
<feature type="transmembrane region" description="Helical" evidence="2">
    <location>
        <begin position="12"/>
        <end position="32"/>
    </location>
</feature>
<keyword evidence="1" id="KW-0802">TPR repeat</keyword>
<dbReference type="STRING" id="709032.Sulku_2516"/>
<keyword evidence="2" id="KW-0812">Transmembrane</keyword>
<gene>
    <name evidence="3" type="ordered locus">Sulku_2516</name>
</gene>
<organism evidence="3 4">
    <name type="scientific">Sulfuricurvum kujiense (strain ATCC BAA-921 / DSM 16994 / JCM 11577 / YK-1)</name>
    <dbReference type="NCBI Taxonomy" id="709032"/>
    <lineage>
        <taxon>Bacteria</taxon>
        <taxon>Pseudomonadati</taxon>
        <taxon>Campylobacterota</taxon>
        <taxon>Epsilonproteobacteria</taxon>
        <taxon>Campylobacterales</taxon>
        <taxon>Sulfurimonadaceae</taxon>
        <taxon>Sulfuricurvum</taxon>
    </lineage>
</organism>
<dbReference type="KEGG" id="sku:Sulku_2516"/>
<proteinExistence type="predicted"/>
<keyword evidence="2" id="KW-0472">Membrane</keyword>
<feature type="repeat" description="TPR" evidence="1">
    <location>
        <begin position="142"/>
        <end position="175"/>
    </location>
</feature>
<reference evidence="3 4" key="1">
    <citation type="journal article" date="2012" name="Stand. Genomic Sci.">
        <title>Complete genome sequence of the sulfur compounds oxidizing chemolithoautotroph Sulfuricurvum kujiense type strain (YK-1(T)).</title>
        <authorList>
            <person name="Han C."/>
            <person name="Kotsyurbenko O."/>
            <person name="Chertkov O."/>
            <person name="Held B."/>
            <person name="Lapidus A."/>
            <person name="Nolan M."/>
            <person name="Lucas S."/>
            <person name="Hammon N."/>
            <person name="Deshpande S."/>
            <person name="Cheng J.F."/>
            <person name="Tapia R."/>
            <person name="Goodwin L.A."/>
            <person name="Pitluck S."/>
            <person name="Liolios K."/>
            <person name="Pagani I."/>
            <person name="Ivanova N."/>
            <person name="Mavromatis K."/>
            <person name="Mikhailova N."/>
            <person name="Pati A."/>
            <person name="Chen A."/>
            <person name="Palaniappan K."/>
            <person name="Land M."/>
            <person name="Hauser L."/>
            <person name="Chang Y.J."/>
            <person name="Jeffries C.D."/>
            <person name="Brambilla E.M."/>
            <person name="Rohde M."/>
            <person name="Spring S."/>
            <person name="Sikorski J."/>
            <person name="Goker M."/>
            <person name="Woyke T."/>
            <person name="Bristow J."/>
            <person name="Eisen J.A."/>
            <person name="Markowitz V."/>
            <person name="Hugenholtz P."/>
            <person name="Kyrpides N.C."/>
            <person name="Klenk H.P."/>
            <person name="Detter J.C."/>
        </authorList>
    </citation>
    <scope>NUCLEOTIDE SEQUENCE [LARGE SCALE GENOMIC DNA]</scope>
    <source>
        <strain evidence="4">ATCC BAA-921 / DSM 16994 / JCM 11577 / YK-1</strain>
    </source>
</reference>